<evidence type="ECO:0000256" key="9">
    <source>
        <dbReference type="ARBA" id="ARBA00023136"/>
    </source>
</evidence>
<keyword evidence="8 10" id="KW-1133">Transmembrane helix</keyword>
<dbReference type="InterPro" id="IPR043926">
    <property type="entry name" value="ABCG_dom"/>
</dbReference>
<feature type="transmembrane region" description="Helical" evidence="10">
    <location>
        <begin position="1040"/>
        <end position="1058"/>
    </location>
</feature>
<dbReference type="Pfam" id="PF08370">
    <property type="entry name" value="PDR_assoc"/>
    <property type="match status" value="1"/>
</dbReference>
<dbReference type="InterPro" id="IPR034001">
    <property type="entry name" value="ABCG_PDR_1"/>
</dbReference>
<feature type="transmembrane region" description="Helical" evidence="10">
    <location>
        <begin position="1183"/>
        <end position="1204"/>
    </location>
</feature>
<feature type="transmembrane region" description="Helical" evidence="10">
    <location>
        <begin position="518"/>
        <end position="539"/>
    </location>
</feature>
<organism evidence="12 13">
    <name type="scientific">Sphagnum jensenii</name>
    <dbReference type="NCBI Taxonomy" id="128206"/>
    <lineage>
        <taxon>Eukaryota</taxon>
        <taxon>Viridiplantae</taxon>
        <taxon>Streptophyta</taxon>
        <taxon>Embryophyta</taxon>
        <taxon>Bryophyta</taxon>
        <taxon>Sphagnophytina</taxon>
        <taxon>Sphagnopsida</taxon>
        <taxon>Sphagnales</taxon>
        <taxon>Sphagnaceae</taxon>
        <taxon>Sphagnum</taxon>
    </lineage>
</organism>
<feature type="transmembrane region" description="Helical" evidence="10">
    <location>
        <begin position="374"/>
        <end position="395"/>
    </location>
</feature>
<feature type="transmembrane region" description="Helical" evidence="10">
    <location>
        <begin position="1265"/>
        <end position="1288"/>
    </location>
</feature>
<dbReference type="Pfam" id="PF01061">
    <property type="entry name" value="ABC2_membrane"/>
    <property type="match status" value="2"/>
</dbReference>
<feature type="transmembrane region" description="Helical" evidence="10">
    <location>
        <begin position="1211"/>
        <end position="1233"/>
    </location>
</feature>
<dbReference type="InterPro" id="IPR027417">
    <property type="entry name" value="P-loop_NTPase"/>
</dbReference>
<dbReference type="PANTHER" id="PTHR19241">
    <property type="entry name" value="ATP-BINDING CASSETTE TRANSPORTER"/>
    <property type="match status" value="1"/>
</dbReference>
<gene>
    <name evidence="12" type="ORF">CSSPJE1EN1_LOCUS13480</name>
</gene>
<feature type="transmembrane region" description="Helical" evidence="10">
    <location>
        <begin position="600"/>
        <end position="627"/>
    </location>
</feature>
<evidence type="ECO:0000256" key="5">
    <source>
        <dbReference type="ARBA" id="ARBA00022737"/>
    </source>
</evidence>
<comment type="subcellular location">
    <subcellularLocation>
        <location evidence="1">Membrane</location>
        <topology evidence="1">Multi-pass membrane protein</topology>
    </subcellularLocation>
</comment>
<proteinExistence type="inferred from homology"/>
<dbReference type="CDD" id="cd03233">
    <property type="entry name" value="ABCG_PDR_domain1"/>
    <property type="match status" value="1"/>
</dbReference>
<dbReference type="CDD" id="cd03232">
    <property type="entry name" value="ABCG_PDR_domain2"/>
    <property type="match status" value="1"/>
</dbReference>
<dbReference type="PROSITE" id="PS50893">
    <property type="entry name" value="ABC_TRANSPORTER_2"/>
    <property type="match status" value="2"/>
</dbReference>
<dbReference type="InterPro" id="IPR003439">
    <property type="entry name" value="ABC_transporter-like_ATP-bd"/>
</dbReference>
<keyword evidence="13" id="KW-1185">Reference proteome</keyword>
<feature type="transmembrane region" description="Helical" evidence="10">
    <location>
        <begin position="450"/>
        <end position="480"/>
    </location>
</feature>
<keyword evidence="4 10" id="KW-0812">Transmembrane</keyword>
<dbReference type="InterPro" id="IPR034003">
    <property type="entry name" value="ABCG_PDR_2"/>
</dbReference>
<evidence type="ECO:0000256" key="3">
    <source>
        <dbReference type="ARBA" id="ARBA00022448"/>
    </source>
</evidence>
<dbReference type="EMBL" id="OZ020097">
    <property type="protein sequence ID" value="CAK9268002.1"/>
    <property type="molecule type" value="Genomic_DNA"/>
</dbReference>
<evidence type="ECO:0000256" key="4">
    <source>
        <dbReference type="ARBA" id="ARBA00022692"/>
    </source>
</evidence>
<evidence type="ECO:0000256" key="1">
    <source>
        <dbReference type="ARBA" id="ARBA00004141"/>
    </source>
</evidence>
<keyword evidence="3" id="KW-0813">Transport</keyword>
<protein>
    <recommendedName>
        <fullName evidence="11">ABC transporter domain-containing protein</fullName>
    </recommendedName>
</protein>
<dbReference type="InterPro" id="IPR013525">
    <property type="entry name" value="ABC2_TM"/>
</dbReference>
<reference evidence="12 13" key="1">
    <citation type="submission" date="2024-02" db="EMBL/GenBank/DDBJ databases">
        <authorList>
            <consortium name="ELIXIR-Norway"/>
            <consortium name="Elixir Norway"/>
        </authorList>
    </citation>
    <scope>NUCLEOTIDE SEQUENCE [LARGE SCALE GENOMIC DNA]</scope>
</reference>
<sequence length="1296" mass="145217">MQSALDSIGLSPSKKTKLTILHSISGIIKPARMTLLLGPPSAGKTTLLLALAGKLDSDLKVEGSVSYNGYKLEEFVPQKTSVYISQHDLHVGEMTVRETLDFSARCQGIGTRYDMLVELAKREREAGILPEKDVDVFMKAISVEGQEQSLITDYIMKLLGLDICANTLVGDNMHRGISGGQKKRVTTGEMIVGPTKALFMDEISTGLDSSTTFQIVACLRQFCHVMEATIFMSLLQPAPETFDLFDDVVLLSEGEVVYHGPKENILEFFEECGFKCPDRKGIADFLQEVTSQKDQEQYWFDKLQPYRYIPVKAFADKFKSFHVGQKMADELAVPYPKDQSHKAALSFERYSVTSMELFKANFAKEILLMRRNSFVYIFKTVQIGIIACIASTVFLRPRLHQNNESDGQEYLGAIFFGVVMVMFNGYAELSMTIFRLPVFYKQRDLLFYPAWAYALPGLVLSIPASIAESGIYCIISYYIIGFAPEASRFFRQYLLLFMTHQMSTAMFRAIAGVCRTMVVANTGGSLALLIIFMLGGFIIPRTQIKPWWIWGYWCSPLAYAESSITVNEFLAPRWAKPLANNAHTLGQQILINSGVFPKNYWYWIGIAALMGYVLLFNTMYTFVLTYLSWAVASRKSITVRESFTENGGGEVQMQDRNGAGDRVSSVSFASDASDAVAGVEPKRGMILPFQPLAISFDDIKYYVDMPAEMKKQGVAEDRLQLLCGITGAFRPGVLTALVGVSGAGKTTLMDVLAGRKTGGYIEGDIRISGYPKNQATFARISGYCEQNDIHSPQVTVRESVTYSAWLRLSADIDSETREQFVDEVMDLVELMPLENALVGLPGVTGLSTEQRKRLTIAVELVANPSIIFMDEPTSGLDARAAAIVMRTVRNTVDTGRTVVCTIHQPSIDIFEAFDEMLLMKRGGQVIYMGPLGRHSHRLIEYFQAIPGVPKIRPDYNPATWMLEVSSASIESQLGIDFAEIYRKSALFQRNKSLVAELSVPPPGTKDLHFPTTYSQPFFTQIIACFWKQWWTYWRSPDYNLVRLTFTLVAAILLGTIFWDLGKKTSKETNLISVMGSMYGAVLFIGVNNASTVQPVVAVERTIFYRERAAGMYSAIPYAIAQVLIELPYCLVQTVIYALITYSMINYTWTPGKFFYYVFIMFFSLLYFTYYGMMAVALTPNHQIAAIVASGFYSVFNLFSGFLIFRPKIPKWWVWYYWMCPVAWTLYGLIITQFGDVTTTVSPTGGGTPMEVQAFLSSTLGFHRKLLGLAVAMPVVFTILFASVFAFGIKFLNFQQR</sequence>
<feature type="transmembrane region" description="Helical" evidence="10">
    <location>
        <begin position="1153"/>
        <end position="1177"/>
    </location>
</feature>
<evidence type="ECO:0000256" key="2">
    <source>
        <dbReference type="ARBA" id="ARBA00006012"/>
    </source>
</evidence>
<dbReference type="Pfam" id="PF19055">
    <property type="entry name" value="ABC2_membrane_7"/>
    <property type="match status" value="1"/>
</dbReference>
<evidence type="ECO:0000256" key="6">
    <source>
        <dbReference type="ARBA" id="ARBA00022741"/>
    </source>
</evidence>
<feature type="domain" description="ABC transporter" evidence="11">
    <location>
        <begin position="5"/>
        <end position="278"/>
    </location>
</feature>
<keyword evidence="9 10" id="KW-0472">Membrane</keyword>
<dbReference type="SUPFAM" id="SSF52540">
    <property type="entry name" value="P-loop containing nucleoside triphosphate hydrolases"/>
    <property type="match status" value="2"/>
</dbReference>
<feature type="transmembrane region" description="Helical" evidence="10">
    <location>
        <begin position="1114"/>
        <end position="1141"/>
    </location>
</feature>
<evidence type="ECO:0000259" key="11">
    <source>
        <dbReference type="PROSITE" id="PS50893"/>
    </source>
</evidence>
<dbReference type="Gene3D" id="3.40.50.300">
    <property type="entry name" value="P-loop containing nucleotide triphosphate hydrolases"/>
    <property type="match status" value="2"/>
</dbReference>
<evidence type="ECO:0000256" key="10">
    <source>
        <dbReference type="SAM" id="Phobius"/>
    </source>
</evidence>
<dbReference type="SMART" id="SM00382">
    <property type="entry name" value="AAA"/>
    <property type="match status" value="2"/>
</dbReference>
<accession>A0ABP0WRJ7</accession>
<dbReference type="Pfam" id="PF00005">
    <property type="entry name" value="ABC_tran"/>
    <property type="match status" value="2"/>
</dbReference>
<comment type="similarity">
    <text evidence="2">Belongs to the ABC transporter superfamily. ABCG family. PDR (TC 3.A.1.205) subfamily.</text>
</comment>
<evidence type="ECO:0000256" key="8">
    <source>
        <dbReference type="ARBA" id="ARBA00022989"/>
    </source>
</evidence>
<evidence type="ECO:0000313" key="13">
    <source>
        <dbReference type="Proteomes" id="UP001497444"/>
    </source>
</evidence>
<feature type="domain" description="ABC transporter" evidence="11">
    <location>
        <begin position="694"/>
        <end position="947"/>
    </location>
</feature>
<evidence type="ECO:0000256" key="7">
    <source>
        <dbReference type="ARBA" id="ARBA00022840"/>
    </source>
</evidence>
<name>A0ABP0WRJ7_9BRYO</name>
<keyword evidence="6" id="KW-0547">Nucleotide-binding</keyword>
<keyword evidence="7" id="KW-0067">ATP-binding</keyword>
<dbReference type="InterPro" id="IPR013581">
    <property type="entry name" value="PDR_assoc"/>
</dbReference>
<dbReference type="Proteomes" id="UP001497444">
    <property type="component" value="Chromosome 2"/>
</dbReference>
<feature type="transmembrane region" description="Helical" evidence="10">
    <location>
        <begin position="410"/>
        <end position="429"/>
    </location>
</feature>
<evidence type="ECO:0000313" key="12">
    <source>
        <dbReference type="EMBL" id="CAK9268002.1"/>
    </source>
</evidence>
<keyword evidence="5" id="KW-0677">Repeat</keyword>
<dbReference type="InterPro" id="IPR003593">
    <property type="entry name" value="AAA+_ATPase"/>
</dbReference>